<protein>
    <submittedName>
        <fullName evidence="2">Uncharacterized protein</fullName>
    </submittedName>
</protein>
<evidence type="ECO:0000313" key="3">
    <source>
        <dbReference type="Proteomes" id="UP001218218"/>
    </source>
</evidence>
<keyword evidence="3" id="KW-1185">Reference proteome</keyword>
<dbReference type="Proteomes" id="UP001218218">
    <property type="component" value="Unassembled WGS sequence"/>
</dbReference>
<evidence type="ECO:0000256" key="1">
    <source>
        <dbReference type="SAM" id="MobiDB-lite"/>
    </source>
</evidence>
<name>A0AAD6ZSY7_9AGAR</name>
<sequence length="199" mass="23239">MTIPLHLRSPMNRRSEMTGRSRSSYRRILYAMDAPRSETSSERQEGQILFFLLFFLPSKKERRYTQTEELLTNEFGAGAKQRGVRVQPKRTMSCVWPPCRPQRFQCESTEQPRTREGNDVTEGAQNGIKDGLPWIRLNVALHLRDRDNVPHYAERTPSSCPLQPAPAFDTVLEVGFPGERLDDRRLESVSRKFRWPFNW</sequence>
<proteinExistence type="predicted"/>
<accession>A0AAD6ZSY7</accession>
<reference evidence="2" key="1">
    <citation type="submission" date="2023-03" db="EMBL/GenBank/DDBJ databases">
        <title>Massive genome expansion in bonnet fungi (Mycena s.s.) driven by repeated elements and novel gene families across ecological guilds.</title>
        <authorList>
            <consortium name="Lawrence Berkeley National Laboratory"/>
            <person name="Harder C.B."/>
            <person name="Miyauchi S."/>
            <person name="Viragh M."/>
            <person name="Kuo A."/>
            <person name="Thoen E."/>
            <person name="Andreopoulos B."/>
            <person name="Lu D."/>
            <person name="Skrede I."/>
            <person name="Drula E."/>
            <person name="Henrissat B."/>
            <person name="Morin E."/>
            <person name="Kohler A."/>
            <person name="Barry K."/>
            <person name="LaButti K."/>
            <person name="Morin E."/>
            <person name="Salamov A."/>
            <person name="Lipzen A."/>
            <person name="Mereny Z."/>
            <person name="Hegedus B."/>
            <person name="Baldrian P."/>
            <person name="Stursova M."/>
            <person name="Weitz H."/>
            <person name="Taylor A."/>
            <person name="Grigoriev I.V."/>
            <person name="Nagy L.G."/>
            <person name="Martin F."/>
            <person name="Kauserud H."/>
        </authorList>
    </citation>
    <scope>NUCLEOTIDE SEQUENCE</scope>
    <source>
        <strain evidence="2">CBHHK002</strain>
    </source>
</reference>
<gene>
    <name evidence="2" type="ORF">DFH08DRAFT_253404</name>
</gene>
<organism evidence="2 3">
    <name type="scientific">Mycena albidolilacea</name>
    <dbReference type="NCBI Taxonomy" id="1033008"/>
    <lineage>
        <taxon>Eukaryota</taxon>
        <taxon>Fungi</taxon>
        <taxon>Dikarya</taxon>
        <taxon>Basidiomycota</taxon>
        <taxon>Agaricomycotina</taxon>
        <taxon>Agaricomycetes</taxon>
        <taxon>Agaricomycetidae</taxon>
        <taxon>Agaricales</taxon>
        <taxon>Marasmiineae</taxon>
        <taxon>Mycenaceae</taxon>
        <taxon>Mycena</taxon>
    </lineage>
</organism>
<feature type="region of interest" description="Disordered" evidence="1">
    <location>
        <begin position="106"/>
        <end position="125"/>
    </location>
</feature>
<dbReference type="AlphaFoldDB" id="A0AAD6ZSY7"/>
<evidence type="ECO:0000313" key="2">
    <source>
        <dbReference type="EMBL" id="KAJ7337423.1"/>
    </source>
</evidence>
<comment type="caution">
    <text evidence="2">The sequence shown here is derived from an EMBL/GenBank/DDBJ whole genome shotgun (WGS) entry which is preliminary data.</text>
</comment>
<dbReference type="EMBL" id="JARIHO010000029">
    <property type="protein sequence ID" value="KAJ7337423.1"/>
    <property type="molecule type" value="Genomic_DNA"/>
</dbReference>
<feature type="region of interest" description="Disordered" evidence="1">
    <location>
        <begin position="1"/>
        <end position="20"/>
    </location>
</feature>